<dbReference type="RefSeq" id="WP_152101711.1">
    <property type="nucleotide sequence ID" value="NZ_AP021861.1"/>
</dbReference>
<keyword evidence="4" id="KW-1185">Reference proteome</keyword>
<reference evidence="4" key="1">
    <citation type="submission" date="2019-10" db="EMBL/GenBank/DDBJ databases">
        <title>Lacipirellula parvula gen. nov., sp. nov., representing a lineage of planctomycetes widespread in freshwater anoxic habitats, and description of the family Lacipirellulaceae.</title>
        <authorList>
            <person name="Dedysh S.N."/>
            <person name="Kulichevskaya I.S."/>
            <person name="Beletsky A.V."/>
            <person name="Rakitin A.L."/>
            <person name="Mardanov A.V."/>
            <person name="Ivanova A.A."/>
            <person name="Saltykova V.X."/>
            <person name="Rijpstra W.I.C."/>
            <person name="Sinninghe Damste J.S."/>
            <person name="Ravin N.V."/>
        </authorList>
    </citation>
    <scope>NUCLEOTIDE SEQUENCE [LARGE SCALE GENOMIC DNA]</scope>
    <source>
        <strain evidence="4">PX69</strain>
    </source>
</reference>
<dbReference type="PROSITE" id="PS51257">
    <property type="entry name" value="PROKAR_LIPOPROTEIN"/>
    <property type="match status" value="1"/>
</dbReference>
<accession>A0A5K7XRI1</accession>
<dbReference type="Proteomes" id="UP000326837">
    <property type="component" value="Chromosome"/>
</dbReference>
<keyword evidence="2" id="KW-0732">Signal</keyword>
<feature type="compositionally biased region" description="Low complexity" evidence="1">
    <location>
        <begin position="464"/>
        <end position="481"/>
    </location>
</feature>
<dbReference type="KEGG" id="lpav:PLANPX_6171"/>
<protein>
    <submittedName>
        <fullName evidence="3">Uncharacterized protein</fullName>
    </submittedName>
</protein>
<gene>
    <name evidence="3" type="ORF">PLANPX_6171</name>
</gene>
<feature type="chain" id="PRO_5024978034" evidence="2">
    <location>
        <begin position="31"/>
        <end position="500"/>
    </location>
</feature>
<dbReference type="AlphaFoldDB" id="A0A5K7XRI1"/>
<evidence type="ECO:0000256" key="1">
    <source>
        <dbReference type="SAM" id="MobiDB-lite"/>
    </source>
</evidence>
<organism evidence="3 4">
    <name type="scientific">Lacipirellula parvula</name>
    <dbReference type="NCBI Taxonomy" id="2650471"/>
    <lineage>
        <taxon>Bacteria</taxon>
        <taxon>Pseudomonadati</taxon>
        <taxon>Planctomycetota</taxon>
        <taxon>Planctomycetia</taxon>
        <taxon>Pirellulales</taxon>
        <taxon>Lacipirellulaceae</taxon>
        <taxon>Lacipirellula</taxon>
    </lineage>
</organism>
<dbReference type="EMBL" id="AP021861">
    <property type="protein sequence ID" value="BBO36559.1"/>
    <property type="molecule type" value="Genomic_DNA"/>
</dbReference>
<feature type="region of interest" description="Disordered" evidence="1">
    <location>
        <begin position="441"/>
        <end position="500"/>
    </location>
</feature>
<evidence type="ECO:0000313" key="4">
    <source>
        <dbReference type="Proteomes" id="UP000326837"/>
    </source>
</evidence>
<evidence type="ECO:0000313" key="3">
    <source>
        <dbReference type="EMBL" id="BBO36559.1"/>
    </source>
</evidence>
<feature type="signal peptide" evidence="2">
    <location>
        <begin position="1"/>
        <end position="30"/>
    </location>
</feature>
<feature type="compositionally biased region" description="Low complexity" evidence="1">
    <location>
        <begin position="488"/>
        <end position="500"/>
    </location>
</feature>
<sequence length="500" mass="52081">MTRTGRSRWQSIVTLATLAVGCATALTASAQSYRALKPIPLAQAKAISGKVATILRNTTDPSADDTKTLNEFFMKYIFPSMTVYDPPEALGQIAITRDQLFTRYINTAKSQGARDYLTSNTLKAMDAIAKGYYHPASRYNAVLIIGQLNDAAGKPLPAATEPLLAILENTEFKTGNATVEVPTALKLAAMIGLQRRVDGMDPALAARVTKAATAIALLKEAPEDAPPEAYGWVRKQAAKLLAAQVAKSMTPPVQETFVALLADKSIHLDDRCGIAQLLKPEMYTAAQGLDVEAMTNALGELSKQVLSLEADDAKKFEDEFYKNGGGGFGTGGGGMGFGRGGGEMGMGNFGMMPEDLGPKYERRRMIDRLLAVADGASAVAAGGTDESKAKLTELAASLRGVAEGSAPDNVSEVQIAPEVRKLAVSVNKMVTTWAPAAAAGDDAAMEDEFGAEAAADEPADEAADPAGDAEAAPAGADAVEPAADKPAAEAPAAEVPESAG</sequence>
<proteinExistence type="predicted"/>
<feature type="compositionally biased region" description="Acidic residues" evidence="1">
    <location>
        <begin position="443"/>
        <end position="463"/>
    </location>
</feature>
<name>A0A5K7XRI1_9BACT</name>
<evidence type="ECO:0000256" key="2">
    <source>
        <dbReference type="SAM" id="SignalP"/>
    </source>
</evidence>